<name>A0ABU2JZW2_9ACTN</name>
<gene>
    <name evidence="2" type="ORF">RM844_26055</name>
</gene>
<dbReference type="PANTHER" id="PTHR43792">
    <property type="entry name" value="GNAT FAMILY, PUTATIVE (AFU_ORTHOLOGUE AFUA_3G00765)-RELATED-RELATED"/>
    <property type="match status" value="1"/>
</dbReference>
<dbReference type="InterPro" id="IPR000182">
    <property type="entry name" value="GNAT_dom"/>
</dbReference>
<sequence>MSTWMTTDRLRLRPFTAEDADALVALDNDPEVLRFINGGKPVSAEVIRGRTLPRLCRTHPVSGRPDYWAAEARDSGDFLGWFEFRPLTEESVAEVELGYRLARRAWGGGLATEGALALVERGFAGWAVTRIEARTMAVNTRSRRVMEKVGLRFSRAYSGDWPEAIPGSEHGEVAYELTREEWLASH</sequence>
<evidence type="ECO:0000313" key="2">
    <source>
        <dbReference type="EMBL" id="MDT0269753.1"/>
    </source>
</evidence>
<keyword evidence="3" id="KW-1185">Reference proteome</keyword>
<dbReference type="InterPro" id="IPR051531">
    <property type="entry name" value="N-acetyltransferase"/>
</dbReference>
<evidence type="ECO:0000313" key="3">
    <source>
        <dbReference type="Proteomes" id="UP001183410"/>
    </source>
</evidence>
<comment type="caution">
    <text evidence="2">The sequence shown here is derived from an EMBL/GenBank/DDBJ whole genome shotgun (WGS) entry which is preliminary data.</text>
</comment>
<feature type="domain" description="N-acetyltransferase" evidence="1">
    <location>
        <begin position="10"/>
        <end position="180"/>
    </location>
</feature>
<dbReference type="Pfam" id="PF13302">
    <property type="entry name" value="Acetyltransf_3"/>
    <property type="match status" value="1"/>
</dbReference>
<dbReference type="PROSITE" id="PS51186">
    <property type="entry name" value="GNAT"/>
    <property type="match status" value="1"/>
</dbReference>
<dbReference type="InterPro" id="IPR016181">
    <property type="entry name" value="Acyl_CoA_acyltransferase"/>
</dbReference>
<protein>
    <submittedName>
        <fullName evidence="2">GNAT family N-acetyltransferase</fullName>
    </submittedName>
</protein>
<accession>A0ABU2JZW2</accession>
<reference evidence="3" key="1">
    <citation type="submission" date="2023-07" db="EMBL/GenBank/DDBJ databases">
        <title>30 novel species of actinomycetes from the DSMZ collection.</title>
        <authorList>
            <person name="Nouioui I."/>
        </authorList>
    </citation>
    <scope>NUCLEOTIDE SEQUENCE [LARGE SCALE GENOMIC DNA]</scope>
    <source>
        <strain evidence="3">DSM 44915</strain>
    </source>
</reference>
<dbReference type="Proteomes" id="UP001183410">
    <property type="component" value="Unassembled WGS sequence"/>
</dbReference>
<dbReference type="Gene3D" id="3.40.630.30">
    <property type="match status" value="1"/>
</dbReference>
<dbReference type="PANTHER" id="PTHR43792:SF1">
    <property type="entry name" value="N-ACETYLTRANSFERASE DOMAIN-CONTAINING PROTEIN"/>
    <property type="match status" value="1"/>
</dbReference>
<dbReference type="EMBL" id="JAVREO010000019">
    <property type="protein sequence ID" value="MDT0269753.1"/>
    <property type="molecule type" value="Genomic_DNA"/>
</dbReference>
<proteinExistence type="predicted"/>
<evidence type="ECO:0000259" key="1">
    <source>
        <dbReference type="PROSITE" id="PS51186"/>
    </source>
</evidence>
<dbReference type="SUPFAM" id="SSF55729">
    <property type="entry name" value="Acyl-CoA N-acyltransferases (Nat)"/>
    <property type="match status" value="1"/>
</dbReference>
<organism evidence="2 3">
    <name type="scientific">Streptomyces chisholmiae</name>
    <dbReference type="NCBI Taxonomy" id="3075540"/>
    <lineage>
        <taxon>Bacteria</taxon>
        <taxon>Bacillati</taxon>
        <taxon>Actinomycetota</taxon>
        <taxon>Actinomycetes</taxon>
        <taxon>Kitasatosporales</taxon>
        <taxon>Streptomycetaceae</taxon>
        <taxon>Streptomyces</taxon>
    </lineage>
</organism>